<dbReference type="Proteomes" id="UP000325081">
    <property type="component" value="Unassembled WGS sequence"/>
</dbReference>
<protein>
    <submittedName>
        <fullName evidence="2">Cytochrome c biogenesis FC</fullName>
    </submittedName>
</protein>
<evidence type="ECO:0000313" key="3">
    <source>
        <dbReference type="Proteomes" id="UP000325081"/>
    </source>
</evidence>
<feature type="region of interest" description="Disordered" evidence="1">
    <location>
        <begin position="1"/>
        <end position="111"/>
    </location>
</feature>
<evidence type="ECO:0000256" key="1">
    <source>
        <dbReference type="SAM" id="MobiDB-lite"/>
    </source>
</evidence>
<feature type="compositionally biased region" description="Basic and acidic residues" evidence="1">
    <location>
        <begin position="63"/>
        <end position="76"/>
    </location>
</feature>
<evidence type="ECO:0000313" key="2">
    <source>
        <dbReference type="EMBL" id="GER38183.1"/>
    </source>
</evidence>
<reference evidence="3" key="1">
    <citation type="journal article" date="2019" name="Curr. Biol.">
        <title>Genome Sequence of Striga asiatica Provides Insight into the Evolution of Plant Parasitism.</title>
        <authorList>
            <person name="Yoshida S."/>
            <person name="Kim S."/>
            <person name="Wafula E.K."/>
            <person name="Tanskanen J."/>
            <person name="Kim Y.M."/>
            <person name="Honaas L."/>
            <person name="Yang Z."/>
            <person name="Spallek T."/>
            <person name="Conn C.E."/>
            <person name="Ichihashi Y."/>
            <person name="Cheong K."/>
            <person name="Cui S."/>
            <person name="Der J.P."/>
            <person name="Gundlach H."/>
            <person name="Jiao Y."/>
            <person name="Hori C."/>
            <person name="Ishida J.K."/>
            <person name="Kasahara H."/>
            <person name="Kiba T."/>
            <person name="Kim M.S."/>
            <person name="Koo N."/>
            <person name="Laohavisit A."/>
            <person name="Lee Y.H."/>
            <person name="Lumba S."/>
            <person name="McCourt P."/>
            <person name="Mortimer J.C."/>
            <person name="Mutuku J.M."/>
            <person name="Nomura T."/>
            <person name="Sasaki-Sekimoto Y."/>
            <person name="Seto Y."/>
            <person name="Wang Y."/>
            <person name="Wakatake T."/>
            <person name="Sakakibara H."/>
            <person name="Demura T."/>
            <person name="Yamaguchi S."/>
            <person name="Yoneyama K."/>
            <person name="Manabe R.I."/>
            <person name="Nelson D.C."/>
            <person name="Schulman A.H."/>
            <person name="Timko M.P."/>
            <person name="dePamphilis C.W."/>
            <person name="Choi D."/>
            <person name="Shirasu K."/>
        </authorList>
    </citation>
    <scope>NUCLEOTIDE SEQUENCE [LARGE SCALE GENOMIC DNA]</scope>
    <source>
        <strain evidence="3">cv. UVA1</strain>
    </source>
</reference>
<dbReference type="EMBL" id="BKCP01005461">
    <property type="protein sequence ID" value="GER38183.1"/>
    <property type="molecule type" value="Genomic_DNA"/>
</dbReference>
<feature type="non-terminal residue" evidence="2">
    <location>
        <position position="1"/>
    </location>
</feature>
<sequence length="252" mass="27898">FPVSPSSGGACVGDAPPEIGLEVKQKLRPNSGKTWNERSPQLHRPSPLTRQARARNKRTSPNEPERNEQNRKDSTKGRGPARTKQQEQEGNKNSSEKLPSLAKHKTARYLRAGVPEERMGRAGDLFIMKEGRTDLINAELSLAAVRFHLLDSWYSFLASGKALGSTIHNHAAQHDGTQAFRKSRPKPSLCAIARLVCYLRSEAASSFSFLGQQLRVVLGNAILAPFIRSNSSSSVCLVHSFQKTNKIILYDR</sequence>
<proteinExistence type="predicted"/>
<gene>
    <name evidence="2" type="ORF">STAS_14649</name>
</gene>
<organism evidence="2 3">
    <name type="scientific">Striga asiatica</name>
    <name type="common">Asiatic witchweed</name>
    <name type="synonym">Buchnera asiatica</name>
    <dbReference type="NCBI Taxonomy" id="4170"/>
    <lineage>
        <taxon>Eukaryota</taxon>
        <taxon>Viridiplantae</taxon>
        <taxon>Streptophyta</taxon>
        <taxon>Embryophyta</taxon>
        <taxon>Tracheophyta</taxon>
        <taxon>Spermatophyta</taxon>
        <taxon>Magnoliopsida</taxon>
        <taxon>eudicotyledons</taxon>
        <taxon>Gunneridae</taxon>
        <taxon>Pentapetalae</taxon>
        <taxon>asterids</taxon>
        <taxon>lamiids</taxon>
        <taxon>Lamiales</taxon>
        <taxon>Orobanchaceae</taxon>
        <taxon>Buchnereae</taxon>
        <taxon>Striga</taxon>
    </lineage>
</organism>
<feature type="non-terminal residue" evidence="2">
    <location>
        <position position="252"/>
    </location>
</feature>
<accession>A0A5A7PZ55</accession>
<dbReference type="AlphaFoldDB" id="A0A5A7PZ55"/>
<comment type="caution">
    <text evidence="2">The sequence shown here is derived from an EMBL/GenBank/DDBJ whole genome shotgun (WGS) entry which is preliminary data.</text>
</comment>
<keyword evidence="3" id="KW-1185">Reference proteome</keyword>
<name>A0A5A7PZ55_STRAF</name>